<evidence type="ECO:0000313" key="3">
    <source>
        <dbReference type="EMBL" id="CAD8494313.1"/>
    </source>
</evidence>
<sequence length="399" mass="43227">MAVVRSKALALLLLLQLVRPGTGLRFDVGDRVECHVENNAWVPGTVAKLHVEHEGGTAPFAINLDRGDSVIAPADDDRFIRAFGGLRFGVGDRVECHVENDAWATGTVERMDVEHEGGTAPFAVKLDRGDTVIAPVDDDRYIRAEGARATTANDLSARLLRFAVGARVECNLGMYWERGRVVKLNYHDPRDLSAPPVPYEVELDSGGLVSAPQDDDQVIRREGSIQRSDAGLRFGVGDRIEWARVDDDGSSRWEAGRVVALRYHEPKFGEGVTMPYQVRLDTDARLIFVREDDAASIRRGGQAAPGSAPAKRQVVSSGSKLSKRSKVGRQASTIGMRPASTVGGKYGAGPAPARHPMKPDAQREKQNNFVAWNAAGRPVEPTGAAADPLAQWKAVTGRV</sequence>
<name>A0A7S0HSW0_9EUKA</name>
<evidence type="ECO:0000256" key="1">
    <source>
        <dbReference type="SAM" id="MobiDB-lite"/>
    </source>
</evidence>
<gene>
    <name evidence="3" type="ORF">PANT1444_LOCUS12920</name>
</gene>
<proteinExistence type="predicted"/>
<dbReference type="AlphaFoldDB" id="A0A7S0HSW0"/>
<feature type="chain" id="PRO_5031201814" description="DUF5666 domain-containing protein" evidence="2">
    <location>
        <begin position="24"/>
        <end position="399"/>
    </location>
</feature>
<protein>
    <recommendedName>
        <fullName evidence="4">DUF5666 domain-containing protein</fullName>
    </recommendedName>
</protein>
<evidence type="ECO:0008006" key="4">
    <source>
        <dbReference type="Google" id="ProtNLM"/>
    </source>
</evidence>
<dbReference type="EMBL" id="HBEP01022920">
    <property type="protein sequence ID" value="CAD8494313.1"/>
    <property type="molecule type" value="Transcribed_RNA"/>
</dbReference>
<evidence type="ECO:0000256" key="2">
    <source>
        <dbReference type="SAM" id="SignalP"/>
    </source>
</evidence>
<accession>A0A7S0HSW0</accession>
<feature type="region of interest" description="Disordered" evidence="1">
    <location>
        <begin position="298"/>
        <end position="362"/>
    </location>
</feature>
<reference evidence="3" key="1">
    <citation type="submission" date="2021-01" db="EMBL/GenBank/DDBJ databases">
        <authorList>
            <person name="Corre E."/>
            <person name="Pelletier E."/>
            <person name="Niang G."/>
            <person name="Scheremetjew M."/>
            <person name="Finn R."/>
            <person name="Kale V."/>
            <person name="Holt S."/>
            <person name="Cochrane G."/>
            <person name="Meng A."/>
            <person name="Brown T."/>
            <person name="Cohen L."/>
        </authorList>
    </citation>
    <scope>NUCLEOTIDE SEQUENCE</scope>
    <source>
        <strain evidence="3">CCMP1374</strain>
    </source>
</reference>
<keyword evidence="2" id="KW-0732">Signal</keyword>
<organism evidence="3">
    <name type="scientific">Phaeocystis antarctica</name>
    <dbReference type="NCBI Taxonomy" id="33657"/>
    <lineage>
        <taxon>Eukaryota</taxon>
        <taxon>Haptista</taxon>
        <taxon>Haptophyta</taxon>
        <taxon>Prymnesiophyceae</taxon>
        <taxon>Phaeocystales</taxon>
        <taxon>Phaeocystaceae</taxon>
        <taxon>Phaeocystis</taxon>
    </lineage>
</organism>
<feature type="signal peptide" evidence="2">
    <location>
        <begin position="1"/>
        <end position="23"/>
    </location>
</feature>